<comment type="caution">
    <text evidence="2">The sequence shown here is derived from an EMBL/GenBank/DDBJ whole genome shotgun (WGS) entry which is preliminary data.</text>
</comment>
<dbReference type="SUPFAM" id="SSF50475">
    <property type="entry name" value="FMN-binding split barrel"/>
    <property type="match status" value="1"/>
</dbReference>
<organism evidence="2 3">
    <name type="scientific">Nocardia nova</name>
    <dbReference type="NCBI Taxonomy" id="37330"/>
    <lineage>
        <taxon>Bacteria</taxon>
        <taxon>Bacillati</taxon>
        <taxon>Actinomycetota</taxon>
        <taxon>Actinomycetes</taxon>
        <taxon>Mycobacteriales</taxon>
        <taxon>Nocardiaceae</taxon>
        <taxon>Nocardia</taxon>
    </lineage>
</organism>
<dbReference type="InterPro" id="IPR052019">
    <property type="entry name" value="F420H2_bilvrd_red/Heme_oxyg"/>
</dbReference>
<dbReference type="PANTHER" id="PTHR35176">
    <property type="entry name" value="HEME OXYGENASE HI_0854-RELATED"/>
    <property type="match status" value="1"/>
</dbReference>
<accession>A0A2S6A8P4</accession>
<dbReference type="InterPro" id="IPR012349">
    <property type="entry name" value="Split_barrel_FMN-bd"/>
</dbReference>
<protein>
    <submittedName>
        <fullName evidence="2">TIGR03618 family F420-dependent PPOX class oxidoreductase</fullName>
    </submittedName>
</protein>
<name>A0A2S6A8P4_9NOCA</name>
<reference evidence="2 3" key="1">
    <citation type="submission" date="2018-02" db="EMBL/GenBank/DDBJ databases">
        <title>8 Nocardia nova and 1 Nocardia cyriacigeorgica strain used for evolution to TMP-SMX.</title>
        <authorList>
            <person name="Mehta H."/>
            <person name="Weng J."/>
            <person name="Shamoo Y."/>
        </authorList>
    </citation>
    <scope>NUCLEOTIDE SEQUENCE [LARGE SCALE GENOMIC DNA]</scope>
    <source>
        <strain evidence="2 3">BAA2227</strain>
    </source>
</reference>
<dbReference type="RefSeq" id="WP_030514834.1">
    <property type="nucleotide sequence ID" value="NZ_JBIDCJ010000003.1"/>
</dbReference>
<dbReference type="GO" id="GO:0005829">
    <property type="term" value="C:cytosol"/>
    <property type="evidence" value="ECO:0007669"/>
    <property type="project" value="TreeGrafter"/>
</dbReference>
<gene>
    <name evidence="2" type="ORF">C5F51_12885</name>
</gene>
<dbReference type="Gene3D" id="2.30.110.10">
    <property type="entry name" value="Electron Transport, Fmn-binding Protein, Chain A"/>
    <property type="match status" value="1"/>
</dbReference>
<sequence length="147" mass="16044">MTTLEQAVELGRAEKGLAVVSTLRSDETIQSTLVNVGLLAHPSTGEPVLGFVTYGKVKLANLRARPQVSATFRQGWAWATVEGRAQIVGPDDPQPWIDAEGLRRLLRDVFTAAGGEHDDWDEYDRVMAAERRAAVLVEPTRVYSNGG</sequence>
<dbReference type="GO" id="GO:0070967">
    <property type="term" value="F:coenzyme F420 binding"/>
    <property type="evidence" value="ECO:0007669"/>
    <property type="project" value="TreeGrafter"/>
</dbReference>
<keyword evidence="1" id="KW-0560">Oxidoreductase</keyword>
<evidence type="ECO:0000313" key="3">
    <source>
        <dbReference type="Proteomes" id="UP000238356"/>
    </source>
</evidence>
<evidence type="ECO:0000256" key="1">
    <source>
        <dbReference type="ARBA" id="ARBA00023002"/>
    </source>
</evidence>
<dbReference type="AlphaFoldDB" id="A0A2S6A8P4"/>
<keyword evidence="3" id="KW-1185">Reference proteome</keyword>
<dbReference type="Proteomes" id="UP000238356">
    <property type="component" value="Unassembled WGS sequence"/>
</dbReference>
<proteinExistence type="predicted"/>
<dbReference type="InterPro" id="IPR019920">
    <property type="entry name" value="F420-binding_dom_put"/>
</dbReference>
<dbReference type="EMBL" id="PSZD01000006">
    <property type="protein sequence ID" value="PPJ29316.1"/>
    <property type="molecule type" value="Genomic_DNA"/>
</dbReference>
<dbReference type="GO" id="GO:0016627">
    <property type="term" value="F:oxidoreductase activity, acting on the CH-CH group of donors"/>
    <property type="evidence" value="ECO:0007669"/>
    <property type="project" value="TreeGrafter"/>
</dbReference>
<dbReference type="NCBIfam" id="TIGR03618">
    <property type="entry name" value="Rv1155_F420"/>
    <property type="match status" value="1"/>
</dbReference>
<dbReference type="PANTHER" id="PTHR35176:SF2">
    <property type="entry name" value="F420H(2)-DEPENDENT REDUCTASE RV1155"/>
    <property type="match status" value="1"/>
</dbReference>
<evidence type="ECO:0000313" key="2">
    <source>
        <dbReference type="EMBL" id="PPJ29316.1"/>
    </source>
</evidence>